<dbReference type="Proteomes" id="UP000054805">
    <property type="component" value="Unassembled WGS sequence"/>
</dbReference>
<name>A0A0V1GJV9_TRIPS</name>
<proteinExistence type="predicted"/>
<comment type="caution">
    <text evidence="1">The sequence shown here is derived from an EMBL/GenBank/DDBJ whole genome shotgun (WGS) entry which is preliminary data.</text>
</comment>
<evidence type="ECO:0000313" key="2">
    <source>
        <dbReference type="Proteomes" id="UP000054805"/>
    </source>
</evidence>
<protein>
    <submittedName>
        <fullName evidence="1">Uncharacterized protein</fullName>
    </submittedName>
</protein>
<accession>A0A0V1GJV9</accession>
<sequence length="31" mass="3573">MVALGAGADNRPEVSRYSTDEKYSKYFTFRI</sequence>
<dbReference type="EMBL" id="JYDS01001666">
    <property type="protein sequence ID" value="KRY98551.1"/>
    <property type="molecule type" value="Genomic_DNA"/>
</dbReference>
<reference evidence="1 2" key="1">
    <citation type="submission" date="2015-01" db="EMBL/GenBank/DDBJ databases">
        <title>Evolution of Trichinella species and genotypes.</title>
        <authorList>
            <person name="Korhonen P.K."/>
            <person name="Edoardo P."/>
            <person name="Giuseppe L.R."/>
            <person name="Gasser R.B."/>
        </authorList>
    </citation>
    <scope>NUCLEOTIDE SEQUENCE [LARGE SCALE GENOMIC DNA]</scope>
    <source>
        <strain evidence="1">ISS588</strain>
    </source>
</reference>
<keyword evidence="2" id="KW-1185">Reference proteome</keyword>
<dbReference type="AlphaFoldDB" id="A0A0V1GJV9"/>
<organism evidence="1 2">
    <name type="scientific">Trichinella pseudospiralis</name>
    <name type="common">Parasitic roundworm</name>
    <dbReference type="NCBI Taxonomy" id="6337"/>
    <lineage>
        <taxon>Eukaryota</taxon>
        <taxon>Metazoa</taxon>
        <taxon>Ecdysozoa</taxon>
        <taxon>Nematoda</taxon>
        <taxon>Enoplea</taxon>
        <taxon>Dorylaimia</taxon>
        <taxon>Trichinellida</taxon>
        <taxon>Trichinellidae</taxon>
        <taxon>Trichinella</taxon>
    </lineage>
</organism>
<gene>
    <name evidence="1" type="ORF">T4B_8250</name>
</gene>
<evidence type="ECO:0000313" key="1">
    <source>
        <dbReference type="EMBL" id="KRY98551.1"/>
    </source>
</evidence>